<dbReference type="Proteomes" id="UP000468638">
    <property type="component" value="Unassembled WGS sequence"/>
</dbReference>
<proteinExistence type="predicted"/>
<evidence type="ECO:0000313" key="1">
    <source>
        <dbReference type="EMBL" id="MYL33845.1"/>
    </source>
</evidence>
<protein>
    <submittedName>
        <fullName evidence="1">Uncharacterized protein</fullName>
    </submittedName>
</protein>
<dbReference type="OrthoDB" id="2616616at2"/>
<evidence type="ECO:0000313" key="2">
    <source>
        <dbReference type="Proteomes" id="UP000468638"/>
    </source>
</evidence>
<dbReference type="RefSeq" id="WP_160909561.1">
    <property type="nucleotide sequence ID" value="NZ_WMEQ01000006.1"/>
</dbReference>
<sequence>MKEKKSKAERRRDREILELYHKKVTEEALEPLYEYFEQWKNGAYPYDELTERIHEFHKENQEIYKKFNYHGGEMLVFEAKKELEMFSDEDWEKEHYHRLKVLFDMDD</sequence>
<dbReference type="EMBL" id="WMEQ01000006">
    <property type="protein sequence ID" value="MYL33845.1"/>
    <property type="molecule type" value="Genomic_DNA"/>
</dbReference>
<organism evidence="1 2">
    <name type="scientific">Pontibacillus yanchengensis</name>
    <dbReference type="NCBI Taxonomy" id="462910"/>
    <lineage>
        <taxon>Bacteria</taxon>
        <taxon>Bacillati</taxon>
        <taxon>Bacillota</taxon>
        <taxon>Bacilli</taxon>
        <taxon>Bacillales</taxon>
        <taxon>Bacillaceae</taxon>
        <taxon>Pontibacillus</taxon>
    </lineage>
</organism>
<dbReference type="AlphaFoldDB" id="A0A6I4ZUD8"/>
<reference evidence="1 2" key="1">
    <citation type="submission" date="2019-11" db="EMBL/GenBank/DDBJ databases">
        <title>Genome sequences of 17 halophilic strains isolated from different environments.</title>
        <authorList>
            <person name="Furrow R.E."/>
        </authorList>
    </citation>
    <scope>NUCLEOTIDE SEQUENCE [LARGE SCALE GENOMIC DNA]</scope>
    <source>
        <strain evidence="1 2">22514_16_FS</strain>
    </source>
</reference>
<name>A0A6I4ZUD8_9BACI</name>
<accession>A0A6I4ZUD8</accession>
<comment type="caution">
    <text evidence="1">The sequence shown here is derived from an EMBL/GenBank/DDBJ whole genome shotgun (WGS) entry which is preliminary data.</text>
</comment>
<gene>
    <name evidence="1" type="ORF">GLW05_09565</name>
</gene>